<dbReference type="InterPro" id="IPR006016">
    <property type="entry name" value="UspA"/>
</dbReference>
<accession>A0A060HMZ7</accession>
<dbReference type="OrthoDB" id="105697at2157"/>
<dbReference type="KEGG" id="nvn:NVIE_003990"/>
<dbReference type="InterPro" id="IPR014729">
    <property type="entry name" value="Rossmann-like_a/b/a_fold"/>
</dbReference>
<dbReference type="Proteomes" id="UP000027093">
    <property type="component" value="Chromosome"/>
</dbReference>
<dbReference type="PRINTS" id="PR01438">
    <property type="entry name" value="UNVRSLSTRESS"/>
</dbReference>
<evidence type="ECO:0000313" key="3">
    <source>
        <dbReference type="EMBL" id="AIC14592.1"/>
    </source>
</evidence>
<dbReference type="PANTHER" id="PTHR46268">
    <property type="entry name" value="STRESS RESPONSE PROTEIN NHAX"/>
    <property type="match status" value="1"/>
</dbReference>
<dbReference type="InterPro" id="IPR006015">
    <property type="entry name" value="Universal_stress_UspA"/>
</dbReference>
<proteinExistence type="inferred from homology"/>
<protein>
    <submittedName>
        <fullName evidence="3">UspA domain containing protein</fullName>
    </submittedName>
</protein>
<evidence type="ECO:0000256" key="1">
    <source>
        <dbReference type="ARBA" id="ARBA00008791"/>
    </source>
</evidence>
<sequence>MNTYHRILVPYDGSQFSERAAEHAVYIAKLSGSRVTFLTVTALPSLIYTYSEAANAAINEAAELLVKSSEGHVVRSLESLVENCKKQGLDVKLVHSVGDPALLILETARKEETDLIVMGSKGLKGISKLKVLGSVARKVAELSRCPVLLVH</sequence>
<dbReference type="HOGENOM" id="CLU_049301_11_2_2"/>
<dbReference type="PANTHER" id="PTHR46268:SF6">
    <property type="entry name" value="UNIVERSAL STRESS PROTEIN UP12"/>
    <property type="match status" value="1"/>
</dbReference>
<feature type="domain" description="UspA" evidence="2">
    <location>
        <begin position="4"/>
        <end position="151"/>
    </location>
</feature>
<dbReference type="Pfam" id="PF00582">
    <property type="entry name" value="Usp"/>
    <property type="match status" value="1"/>
</dbReference>
<keyword evidence="4" id="KW-1185">Reference proteome</keyword>
<organism evidence="3 4">
    <name type="scientific">Nitrososphaera viennensis EN76</name>
    <dbReference type="NCBI Taxonomy" id="926571"/>
    <lineage>
        <taxon>Archaea</taxon>
        <taxon>Nitrososphaerota</taxon>
        <taxon>Nitrososphaeria</taxon>
        <taxon>Nitrososphaerales</taxon>
        <taxon>Nitrososphaeraceae</taxon>
        <taxon>Nitrososphaera</taxon>
    </lineage>
</organism>
<dbReference type="RefSeq" id="WP_075053774.1">
    <property type="nucleotide sequence ID" value="NZ_CP007536.1"/>
</dbReference>
<dbReference type="Gene3D" id="3.40.50.620">
    <property type="entry name" value="HUPs"/>
    <property type="match status" value="1"/>
</dbReference>
<reference evidence="3 4" key="1">
    <citation type="journal article" date="2014" name="Int. J. Syst. Evol. Microbiol.">
        <title>Nitrososphaera viennensis gen. nov., sp. nov., an aerobic and mesophilic, ammonia-oxidizing archaeon from soil and a member of the archaeal phylum Thaumarchaeota.</title>
        <authorList>
            <person name="Stieglmeier M."/>
            <person name="Klingl A."/>
            <person name="Alves R.J."/>
            <person name="Rittmann S.K."/>
            <person name="Melcher M."/>
            <person name="Leisch N."/>
            <person name="Schleper C."/>
        </authorList>
    </citation>
    <scope>NUCLEOTIDE SEQUENCE [LARGE SCALE GENOMIC DNA]</scope>
    <source>
        <strain evidence="3">EN76</strain>
    </source>
</reference>
<dbReference type="CDD" id="cd00293">
    <property type="entry name" value="USP-like"/>
    <property type="match status" value="1"/>
</dbReference>
<comment type="similarity">
    <text evidence="1">Belongs to the universal stress protein A family.</text>
</comment>
<evidence type="ECO:0000259" key="2">
    <source>
        <dbReference type="Pfam" id="PF00582"/>
    </source>
</evidence>
<dbReference type="GeneID" id="74945660"/>
<dbReference type="SUPFAM" id="SSF52402">
    <property type="entry name" value="Adenine nucleotide alpha hydrolases-like"/>
    <property type="match status" value="1"/>
</dbReference>
<gene>
    <name evidence="3" type="ORF">NVIE_003990</name>
</gene>
<dbReference type="AlphaFoldDB" id="A0A060HMZ7"/>
<dbReference type="EMBL" id="CP007536">
    <property type="protein sequence ID" value="AIC14592.1"/>
    <property type="molecule type" value="Genomic_DNA"/>
</dbReference>
<name>A0A060HMZ7_9ARCH</name>
<evidence type="ECO:0000313" key="4">
    <source>
        <dbReference type="Proteomes" id="UP000027093"/>
    </source>
</evidence>
<dbReference type="STRING" id="926571.NVIE_003990"/>